<gene>
    <name evidence="2" type="ORF">FNF27_00685</name>
</gene>
<comment type="caution">
    <text evidence="2">The sequence shown here is derived from an EMBL/GenBank/DDBJ whole genome shotgun (WGS) entry which is preliminary data.</text>
</comment>
<name>A0A5A8EN51_CAFRO</name>
<dbReference type="AlphaFoldDB" id="A0A5A8EN51"/>
<sequence>MAAGRGRVDPPQYDQWLAELDAANGGGQDSFGPVPSAPAANVPTSIRQLEDELKLLHWHKLANESALKAAIIRTKRVKGRDRDRSAARPAGDPERAAWLQAIVADEQAKPLEVDDAFLEAFRQREEEKQRRLEAEVAQHIDTLQMLKGRLVRQAKEDKRRQQLAVATRALGPDPKSLTDYEQRGATAVFGLTALARADADGDVDVDVDAEAKAGTGAWAEAGTRGSAGDLSFTGGGGGGGGAMESLVPDAAVSLLLRPALSGP</sequence>
<accession>A0A5A8EN51</accession>
<evidence type="ECO:0000313" key="2">
    <source>
        <dbReference type="EMBL" id="KAA0178137.1"/>
    </source>
</evidence>
<evidence type="ECO:0000313" key="3">
    <source>
        <dbReference type="Proteomes" id="UP000322899"/>
    </source>
</evidence>
<feature type="region of interest" description="Disordered" evidence="1">
    <location>
        <begin position="20"/>
        <end position="40"/>
    </location>
</feature>
<dbReference type="Proteomes" id="UP000322899">
    <property type="component" value="Unassembled WGS sequence"/>
</dbReference>
<organism evidence="2 3">
    <name type="scientific">Cafeteria roenbergensis</name>
    <name type="common">Marine flagellate</name>
    <dbReference type="NCBI Taxonomy" id="33653"/>
    <lineage>
        <taxon>Eukaryota</taxon>
        <taxon>Sar</taxon>
        <taxon>Stramenopiles</taxon>
        <taxon>Bigyra</taxon>
        <taxon>Opalozoa</taxon>
        <taxon>Bicosoecida</taxon>
        <taxon>Cafeteriaceae</taxon>
        <taxon>Cafeteria</taxon>
    </lineage>
</organism>
<dbReference type="OrthoDB" id="167865at2759"/>
<proteinExistence type="predicted"/>
<evidence type="ECO:0000256" key="1">
    <source>
        <dbReference type="SAM" id="MobiDB-lite"/>
    </source>
</evidence>
<reference evidence="2 3" key="1">
    <citation type="submission" date="2019-07" db="EMBL/GenBank/DDBJ databases">
        <title>Genomes of Cafeteria roenbergensis.</title>
        <authorList>
            <person name="Fischer M.G."/>
            <person name="Hackl T."/>
            <person name="Roman M."/>
        </authorList>
    </citation>
    <scope>NUCLEOTIDE SEQUENCE [LARGE SCALE GENOMIC DNA]</scope>
    <source>
        <strain evidence="2 3">E4-10P</strain>
    </source>
</reference>
<dbReference type="EMBL" id="VLTO01000002">
    <property type="protein sequence ID" value="KAA0178137.1"/>
    <property type="molecule type" value="Genomic_DNA"/>
</dbReference>
<feature type="region of interest" description="Disordered" evidence="1">
    <location>
        <begin position="220"/>
        <end position="243"/>
    </location>
</feature>
<feature type="compositionally biased region" description="Gly residues" evidence="1">
    <location>
        <begin position="233"/>
        <end position="242"/>
    </location>
</feature>
<protein>
    <submittedName>
        <fullName evidence="2">Uncharacterized protein</fullName>
    </submittedName>
</protein>